<dbReference type="RefSeq" id="WP_192785318.1">
    <property type="nucleotide sequence ID" value="NZ_JADBEK010000001.1"/>
</dbReference>
<proteinExistence type="predicted"/>
<dbReference type="EMBL" id="JADBEK010000001">
    <property type="protein sequence ID" value="MBE1584376.1"/>
    <property type="molecule type" value="Genomic_DNA"/>
</dbReference>
<reference evidence="1 2" key="1">
    <citation type="submission" date="2020-10" db="EMBL/GenBank/DDBJ databases">
        <title>Sequencing the genomes of 1000 actinobacteria strains.</title>
        <authorList>
            <person name="Klenk H.-P."/>
        </authorList>
    </citation>
    <scope>NUCLEOTIDE SEQUENCE [LARGE SCALE GENOMIC DNA]</scope>
    <source>
        <strain evidence="1 2">DSM 43173</strain>
    </source>
</reference>
<evidence type="ECO:0000313" key="2">
    <source>
        <dbReference type="Proteomes" id="UP000633509"/>
    </source>
</evidence>
<gene>
    <name evidence="1" type="ORF">H4W80_002634</name>
</gene>
<evidence type="ECO:0000313" key="1">
    <source>
        <dbReference type="EMBL" id="MBE1584376.1"/>
    </source>
</evidence>
<sequence>MRAEIQFARADLAADAGRVLLAGLGLQQVAGHLDDFEGWLEHDPYLRVSVWDARPAANANRGQLGFDKYPADQYGSVLKLSKIPPHAVEIRSPLQVHRQVRTRRRS</sequence>
<accession>A0ABR9LUQ3</accession>
<organism evidence="1 2">
    <name type="scientific">Nonomuraea angiospora</name>
    <dbReference type="NCBI Taxonomy" id="46172"/>
    <lineage>
        <taxon>Bacteria</taxon>
        <taxon>Bacillati</taxon>
        <taxon>Actinomycetota</taxon>
        <taxon>Actinomycetes</taxon>
        <taxon>Streptosporangiales</taxon>
        <taxon>Streptosporangiaceae</taxon>
        <taxon>Nonomuraea</taxon>
    </lineage>
</organism>
<name>A0ABR9LUQ3_9ACTN</name>
<keyword evidence="2" id="KW-1185">Reference proteome</keyword>
<protein>
    <submittedName>
        <fullName evidence="1">Uncharacterized protein</fullName>
    </submittedName>
</protein>
<comment type="caution">
    <text evidence="1">The sequence shown here is derived from an EMBL/GenBank/DDBJ whole genome shotgun (WGS) entry which is preliminary data.</text>
</comment>
<dbReference type="Proteomes" id="UP000633509">
    <property type="component" value="Unassembled WGS sequence"/>
</dbReference>